<feature type="region of interest" description="Disordered" evidence="6">
    <location>
        <begin position="716"/>
        <end position="736"/>
    </location>
</feature>
<dbReference type="SUPFAM" id="SSF56112">
    <property type="entry name" value="Protein kinase-like (PK-like)"/>
    <property type="match status" value="1"/>
</dbReference>
<accession>A0A835SFR1</accession>
<evidence type="ECO:0000259" key="7">
    <source>
        <dbReference type="PROSITE" id="PS50011"/>
    </source>
</evidence>
<dbReference type="PANTHER" id="PTHR44329:SF214">
    <property type="entry name" value="PROTEIN KINASE DOMAIN-CONTAINING PROTEIN"/>
    <property type="match status" value="1"/>
</dbReference>
<keyword evidence="4 5" id="KW-0067">ATP-binding</keyword>
<sequence>MLGCGGGAGGLTQAALSTFSLSTVAGLGLPQPPITAPQLPEFSSPAATAVTPAIPAVAGYGGGPPVPAPPGTRPMTASSSTWSPRLTPVSYPPGGAATAAAAVARAGAGSPALAAAAPPGLIGELPIDWQLLAGAGCRHFAAAAACSGAAAGAPGSAGDRACNVLGVLSLAARGPGRPAGWTPEVLQAAVGLLAPHLRRAQAVLTSPAAAQLHAATSVGDLVSAALATAADAAEAVAFVRGHSRLAIVHSGAAAAAIFQQQQPGSGGADADHSAGVGGSTDRGATVSGSAPRGNPSRRSFTLDFVPRKTLGGGGGGGGGSLGAGLPVAFVAAAAAAGVNRGGKPPPMSAPDHERIIIEPAIATAAARGVGWEAGTAAAAGGARAGAAAGTASLGPEWTLGGTPRAISGVPEYFNQQSTLGSPAGPSTMNSTMSRTGQSTARVLGGGATSFALTSGKAGPACKGHTLLLKGHTLLEEALARGRQDGSAGLCVEDCQAYSLNAKAIPRDLVLSRGAPMPLSLALATAAAPGCSSGTVAPTSGGGGSNNTSGSEAGAPSPAAVAAAAGAVTAPTGSIGAAPAVAAGGAATAASPPPQQQAPELALYMTYSSALPQALLRAVVQELQQLLQALLPILTSKLRGLLEPEYRLLLTQIQLAAQRKAGNSFRVVAGSGIASGSTAHVVLDYTTANGPALAANGNAMGSPFSTLFEEGHASLQDAGIAAGGGPPGASAGGAEAETYDEQGLRTMLDDGDDPGADTALAAAGAAARILNFARGGRGGGGTTGSHPRSALASGVGADGAAGTASTIAGLFQAGTGTGTGLRPGAAAGASPPGLSILAAAAASGIGDASSLEGEMDLRLVPRPASLSPHLGAGTGAGGLFGSVWGGGMGDQGLGGARALDPMNTMLLAVRGTAGGGGLGSGVGGSGVGGSALDILRPMSMGGGSGGGNGAMDPIFRRANTRPGSVGQQWQGSNLRPVSFKLEAAEAPRGASKLAPLMASLHERIRAAQTAQLAVGRSESAKADVESVRLLQEIGHGGYGTVYRGTYHGAEVAIKVIKQSRLAALTQQQQQQGAACLNTGGTSAPLLHKQNLHDAIEVVASVSMSHFNLVQVPAYFMDVRVVRQDEYAAAAGGNFPALGSGLDEGPITESDLAAAAAAATCTAAGAGASAAAGAADGAGPTESQPLRLIHAPSLLASPLPGADLSLHEGAMALVLEYCDRGSLCDAIMQKKFIERVTPKNGPPGKTYLAINMRSVYATLLEVALALRHMHSLHLVHCDLKPQNVLLKSSPRDPRGFTAKLSDFGLSKMLAADEDTGQLVIDDTVASGTITHVAPEVLLGQKTLTAAVDIYSFGILMQQMLCGMRVYNKTNATDIANAVAHKGMRPALPHWVPSSYRALASACWHHSPANRPTAEQLVARLERAIETKQHRSGSSSSATSKAAAASSRAPSGVAAGGGLPPTAGAAAPAPDAV</sequence>
<dbReference type="Gene3D" id="1.10.510.10">
    <property type="entry name" value="Transferase(Phosphotransferase) domain 1"/>
    <property type="match status" value="1"/>
</dbReference>
<feature type="binding site" evidence="5">
    <location>
        <position position="1053"/>
    </location>
    <ligand>
        <name>ATP</name>
        <dbReference type="ChEBI" id="CHEBI:30616"/>
    </ligand>
</feature>
<dbReference type="InterPro" id="IPR011009">
    <property type="entry name" value="Kinase-like_dom_sf"/>
</dbReference>
<dbReference type="Proteomes" id="UP000650467">
    <property type="component" value="Unassembled WGS sequence"/>
</dbReference>
<dbReference type="SMART" id="SM00220">
    <property type="entry name" value="S_TKc"/>
    <property type="match status" value="1"/>
</dbReference>
<evidence type="ECO:0000256" key="2">
    <source>
        <dbReference type="ARBA" id="ARBA00022741"/>
    </source>
</evidence>
<evidence type="ECO:0000313" key="9">
    <source>
        <dbReference type="Proteomes" id="UP000650467"/>
    </source>
</evidence>
<evidence type="ECO:0000256" key="4">
    <source>
        <dbReference type="ARBA" id="ARBA00022840"/>
    </source>
</evidence>
<dbReference type="OrthoDB" id="532330at2759"/>
<dbReference type="EMBL" id="JAEHOC010000100">
    <property type="protein sequence ID" value="KAG2422583.1"/>
    <property type="molecule type" value="Genomic_DNA"/>
</dbReference>
<reference evidence="8" key="1">
    <citation type="journal article" date="2020" name="bioRxiv">
        <title>Comparative genomics of Chlamydomonas.</title>
        <authorList>
            <person name="Craig R.J."/>
            <person name="Hasan A.R."/>
            <person name="Ness R.W."/>
            <person name="Keightley P.D."/>
        </authorList>
    </citation>
    <scope>NUCLEOTIDE SEQUENCE</scope>
    <source>
        <strain evidence="8">SAG 7.73</strain>
    </source>
</reference>
<dbReference type="PROSITE" id="PS00107">
    <property type="entry name" value="PROTEIN_KINASE_ATP"/>
    <property type="match status" value="1"/>
</dbReference>
<gene>
    <name evidence="8" type="ORF">HXX76_015911</name>
</gene>
<evidence type="ECO:0000256" key="3">
    <source>
        <dbReference type="ARBA" id="ARBA00022777"/>
    </source>
</evidence>
<feature type="region of interest" description="Disordered" evidence="6">
    <location>
        <begin position="1423"/>
        <end position="1470"/>
    </location>
</feature>
<keyword evidence="2 5" id="KW-0547">Nucleotide-binding</keyword>
<dbReference type="GO" id="GO:0005524">
    <property type="term" value="F:ATP binding"/>
    <property type="evidence" value="ECO:0007669"/>
    <property type="project" value="UniProtKB-UniRule"/>
</dbReference>
<dbReference type="PROSITE" id="PS50011">
    <property type="entry name" value="PROTEIN_KINASE_DOM"/>
    <property type="match status" value="1"/>
</dbReference>
<protein>
    <recommendedName>
        <fullName evidence="7">Protein kinase domain-containing protein</fullName>
    </recommendedName>
</protein>
<feature type="domain" description="Protein kinase" evidence="7">
    <location>
        <begin position="1026"/>
        <end position="1422"/>
    </location>
</feature>
<dbReference type="InterPro" id="IPR017441">
    <property type="entry name" value="Protein_kinase_ATP_BS"/>
</dbReference>
<feature type="compositionally biased region" description="Low complexity" evidence="6">
    <location>
        <begin position="1429"/>
        <end position="1450"/>
    </location>
</feature>
<dbReference type="InterPro" id="IPR051681">
    <property type="entry name" value="Ser/Thr_Kinases-Pseudokinases"/>
</dbReference>
<feature type="compositionally biased region" description="Gly residues" evidence="6">
    <location>
        <begin position="720"/>
        <end position="730"/>
    </location>
</feature>
<dbReference type="InterPro" id="IPR000719">
    <property type="entry name" value="Prot_kinase_dom"/>
</dbReference>
<keyword evidence="9" id="KW-1185">Reference proteome</keyword>
<evidence type="ECO:0000256" key="1">
    <source>
        <dbReference type="ARBA" id="ARBA00022679"/>
    </source>
</evidence>
<dbReference type="InterPro" id="IPR008271">
    <property type="entry name" value="Ser/Thr_kinase_AS"/>
</dbReference>
<feature type="region of interest" description="Disordered" evidence="6">
    <location>
        <begin position="534"/>
        <end position="555"/>
    </location>
</feature>
<dbReference type="GO" id="GO:0004674">
    <property type="term" value="F:protein serine/threonine kinase activity"/>
    <property type="evidence" value="ECO:0007669"/>
    <property type="project" value="TreeGrafter"/>
</dbReference>
<name>A0A835SFR1_CHLIN</name>
<evidence type="ECO:0000256" key="5">
    <source>
        <dbReference type="PROSITE-ProRule" id="PRU10141"/>
    </source>
</evidence>
<evidence type="ECO:0000256" key="6">
    <source>
        <dbReference type="SAM" id="MobiDB-lite"/>
    </source>
</evidence>
<keyword evidence="3" id="KW-0418">Kinase</keyword>
<organism evidence="8 9">
    <name type="scientific">Chlamydomonas incerta</name>
    <dbReference type="NCBI Taxonomy" id="51695"/>
    <lineage>
        <taxon>Eukaryota</taxon>
        <taxon>Viridiplantae</taxon>
        <taxon>Chlorophyta</taxon>
        <taxon>core chlorophytes</taxon>
        <taxon>Chlorophyceae</taxon>
        <taxon>CS clade</taxon>
        <taxon>Chlamydomonadales</taxon>
        <taxon>Chlamydomonadaceae</taxon>
        <taxon>Chlamydomonas</taxon>
    </lineage>
</organism>
<dbReference type="PROSITE" id="PS00108">
    <property type="entry name" value="PROTEIN_KINASE_ST"/>
    <property type="match status" value="1"/>
</dbReference>
<feature type="compositionally biased region" description="Low complexity" evidence="6">
    <location>
        <begin position="1457"/>
        <end position="1470"/>
    </location>
</feature>
<keyword evidence="1" id="KW-0808">Transferase</keyword>
<evidence type="ECO:0000313" key="8">
    <source>
        <dbReference type="EMBL" id="KAG2422583.1"/>
    </source>
</evidence>
<dbReference type="PANTHER" id="PTHR44329">
    <property type="entry name" value="SERINE/THREONINE-PROTEIN KINASE TNNI3K-RELATED"/>
    <property type="match status" value="1"/>
</dbReference>
<feature type="region of interest" description="Disordered" evidence="6">
    <location>
        <begin position="262"/>
        <end position="301"/>
    </location>
</feature>
<proteinExistence type="predicted"/>
<feature type="compositionally biased region" description="Low complexity" evidence="6">
    <location>
        <begin position="545"/>
        <end position="555"/>
    </location>
</feature>
<dbReference type="Gene3D" id="3.30.200.20">
    <property type="entry name" value="Phosphorylase Kinase, domain 1"/>
    <property type="match status" value="1"/>
</dbReference>
<dbReference type="Pfam" id="PF00069">
    <property type="entry name" value="Pkinase"/>
    <property type="match status" value="1"/>
</dbReference>
<comment type="caution">
    <text evidence="8">The sequence shown here is derived from an EMBL/GenBank/DDBJ whole genome shotgun (WGS) entry which is preliminary data.</text>
</comment>